<evidence type="ECO:0000313" key="2">
    <source>
        <dbReference type="Proteomes" id="UP000236075"/>
    </source>
</evidence>
<gene>
    <name evidence="1" type="ORF">CXT95_01045</name>
</gene>
<accession>A0AAX0WPC8</accession>
<dbReference type="Proteomes" id="UP000236075">
    <property type="component" value="Unassembled WGS sequence"/>
</dbReference>
<dbReference type="EMBL" id="PJLB01000004">
    <property type="protein sequence ID" value="PND05040.1"/>
    <property type="molecule type" value="Genomic_DNA"/>
</dbReference>
<reference evidence="1 2" key="1">
    <citation type="journal article" date="2017" name="BMC Genomics">
        <title>Genome sequencing of 39 Akkermansia muciniphila isolates reveals its population structure, genomic and functional diverisity, and global distribution in mammalian gut microbiotas.</title>
        <authorList>
            <person name="Guo X."/>
            <person name="Li S."/>
            <person name="Zhang J."/>
            <person name="Wu F."/>
            <person name="Li X."/>
            <person name="Wu D."/>
            <person name="Zhang M."/>
            <person name="Ou Z."/>
            <person name="Jie Z."/>
            <person name="Yan Q."/>
            <person name="Li P."/>
            <person name="Yi J."/>
            <person name="Peng Y."/>
        </authorList>
    </citation>
    <scope>NUCLEOTIDE SEQUENCE [LARGE SCALE GENOMIC DNA]</scope>
    <source>
        <strain evidence="1 2">GP28</strain>
    </source>
</reference>
<protein>
    <recommendedName>
        <fullName evidence="3">DUF1320 domain-containing protein</fullName>
    </recommendedName>
</protein>
<evidence type="ECO:0008006" key="3">
    <source>
        <dbReference type="Google" id="ProtNLM"/>
    </source>
</evidence>
<comment type="caution">
    <text evidence="1">The sequence shown here is derived from an EMBL/GenBank/DDBJ whole genome shotgun (WGS) entry which is preliminary data.</text>
</comment>
<evidence type="ECO:0000313" key="1">
    <source>
        <dbReference type="EMBL" id="PND05040.1"/>
    </source>
</evidence>
<proteinExistence type="predicted"/>
<name>A0AAX0WPC8_9BACT</name>
<dbReference type="AlphaFoldDB" id="A0AAX0WPC8"/>
<organism evidence="1 2">
    <name type="scientific">Akkermansia muciniphila</name>
    <dbReference type="NCBI Taxonomy" id="239935"/>
    <lineage>
        <taxon>Bacteria</taxon>
        <taxon>Pseudomonadati</taxon>
        <taxon>Verrucomicrobiota</taxon>
        <taxon>Verrucomicrobiia</taxon>
        <taxon>Verrucomicrobiales</taxon>
        <taxon>Akkermansiaceae</taxon>
        <taxon>Akkermansia</taxon>
    </lineage>
</organism>
<sequence>MSAFPAWSTISTDEADRLLGLNTAERDALVTSGEQRSLDYRDVMMEAVNDVCMTIRGALANNLALRQSLQNSGMYDIPQSMRSLAWPLIIRQLYLRYQLNLTETRQKAAESADAMLALYAKGDMLPESVDGSAPADPAYMMPRYTRRPWFNPMRSTYR</sequence>